<dbReference type="PANTHER" id="PTHR31551">
    <property type="entry name" value="PRE-MRNA-SPLICING FACTOR CWF18"/>
    <property type="match status" value="1"/>
</dbReference>
<evidence type="ECO:0000313" key="3">
    <source>
        <dbReference type="EMBL" id="GFH10930.1"/>
    </source>
</evidence>
<feature type="region of interest" description="Disordered" evidence="2">
    <location>
        <begin position="15"/>
        <end position="76"/>
    </location>
</feature>
<dbReference type="Pfam" id="PF08315">
    <property type="entry name" value="cwf18"/>
    <property type="match status" value="1"/>
</dbReference>
<dbReference type="GO" id="GO:0071014">
    <property type="term" value="C:post-mRNA release spliceosomal complex"/>
    <property type="evidence" value="ECO:0007669"/>
    <property type="project" value="TreeGrafter"/>
</dbReference>
<name>A0A699YLN0_HAELA</name>
<evidence type="ECO:0000313" key="4">
    <source>
        <dbReference type="Proteomes" id="UP000485058"/>
    </source>
</evidence>
<dbReference type="EMBL" id="BLLF01000359">
    <property type="protein sequence ID" value="GFH10930.1"/>
    <property type="molecule type" value="Genomic_DNA"/>
</dbReference>
<gene>
    <name evidence="3" type="ORF">HaLaN_06336</name>
</gene>
<sequence length="232" mass="26654">MEDAAARKERLRALRQAAEQAEQATGNAQAEPEKPVLRFRNYAVKDHKHIQHEQVQPAQPPKLEEPQVTKKPEEAAQEDLLVNVAPKKANWDLKRDVQAQLDKLERRTQRAIIEIMREQESQQIEYWQTTSIKRRPSSRRRVSTMRPGPLLRWAMHSRQGYVPHVVNSLHTQEQEPHAPPRAGRPSHPPLMILLCSCILCVGVVHELPPTWPIFVLPSSSHPMHVLLTSRTV</sequence>
<organism evidence="3 4">
    <name type="scientific">Haematococcus lacustris</name>
    <name type="common">Green alga</name>
    <name type="synonym">Haematococcus pluvialis</name>
    <dbReference type="NCBI Taxonomy" id="44745"/>
    <lineage>
        <taxon>Eukaryota</taxon>
        <taxon>Viridiplantae</taxon>
        <taxon>Chlorophyta</taxon>
        <taxon>core chlorophytes</taxon>
        <taxon>Chlorophyceae</taxon>
        <taxon>CS clade</taxon>
        <taxon>Chlamydomonadales</taxon>
        <taxon>Haematococcaceae</taxon>
        <taxon>Haematococcus</taxon>
    </lineage>
</organism>
<dbReference type="InterPro" id="IPR013169">
    <property type="entry name" value="mRNA_splic_Cwf18-like"/>
</dbReference>
<comment type="caution">
    <text evidence="3">The sequence shown here is derived from an EMBL/GenBank/DDBJ whole genome shotgun (WGS) entry which is preliminary data.</text>
</comment>
<dbReference type="AlphaFoldDB" id="A0A699YLN0"/>
<evidence type="ECO:0000256" key="1">
    <source>
        <dbReference type="SAM" id="Coils"/>
    </source>
</evidence>
<dbReference type="Proteomes" id="UP000485058">
    <property type="component" value="Unassembled WGS sequence"/>
</dbReference>
<keyword evidence="1" id="KW-0175">Coiled coil</keyword>
<feature type="compositionally biased region" description="Low complexity" evidence="2">
    <location>
        <begin position="15"/>
        <end position="30"/>
    </location>
</feature>
<accession>A0A699YLN0</accession>
<reference evidence="3 4" key="1">
    <citation type="submission" date="2020-02" db="EMBL/GenBank/DDBJ databases">
        <title>Draft genome sequence of Haematococcus lacustris strain NIES-144.</title>
        <authorList>
            <person name="Morimoto D."/>
            <person name="Nakagawa S."/>
            <person name="Yoshida T."/>
            <person name="Sawayama S."/>
        </authorList>
    </citation>
    <scope>NUCLEOTIDE SEQUENCE [LARGE SCALE GENOMIC DNA]</scope>
    <source>
        <strain evidence="3 4">NIES-144</strain>
    </source>
</reference>
<keyword evidence="4" id="KW-1185">Reference proteome</keyword>
<protein>
    <recommendedName>
        <fullName evidence="5">Coiled-coil domain-containing protein 12</fullName>
    </recommendedName>
</protein>
<feature type="compositionally biased region" description="Basic and acidic residues" evidence="2">
    <location>
        <begin position="62"/>
        <end position="74"/>
    </location>
</feature>
<feature type="coiled-coil region" evidence="1">
    <location>
        <begin position="94"/>
        <end position="121"/>
    </location>
</feature>
<dbReference type="PANTHER" id="PTHR31551:SF1">
    <property type="entry name" value="COILED-COIL DOMAIN-CONTAINING PROTEIN 12"/>
    <property type="match status" value="1"/>
</dbReference>
<evidence type="ECO:0008006" key="5">
    <source>
        <dbReference type="Google" id="ProtNLM"/>
    </source>
</evidence>
<evidence type="ECO:0000256" key="2">
    <source>
        <dbReference type="SAM" id="MobiDB-lite"/>
    </source>
</evidence>
<dbReference type="GO" id="GO:0005684">
    <property type="term" value="C:U2-type spliceosomal complex"/>
    <property type="evidence" value="ECO:0007669"/>
    <property type="project" value="TreeGrafter"/>
</dbReference>
<proteinExistence type="predicted"/>